<dbReference type="OrthoDB" id="7474049at2759"/>
<dbReference type="SUPFAM" id="SSF56219">
    <property type="entry name" value="DNase I-like"/>
    <property type="match status" value="1"/>
</dbReference>
<keyword evidence="3" id="KW-1185">Reference proteome</keyword>
<dbReference type="Pfam" id="PF14529">
    <property type="entry name" value="Exo_endo_phos_2"/>
    <property type="match status" value="1"/>
</dbReference>
<comment type="caution">
    <text evidence="2">The sequence shown here is derived from an EMBL/GenBank/DDBJ whole genome shotgun (WGS) entry which is preliminary data.</text>
</comment>
<dbReference type="InterPro" id="IPR005135">
    <property type="entry name" value="Endo/exonuclease/phosphatase"/>
</dbReference>
<dbReference type="AlphaFoldDB" id="A0A3M7SJU3"/>
<dbReference type="STRING" id="10195.A0A3M7SJU3"/>
<dbReference type="EMBL" id="REGN01001276">
    <property type="protein sequence ID" value="RNA35897.1"/>
    <property type="molecule type" value="Genomic_DNA"/>
</dbReference>
<dbReference type="PANTHER" id="PTHR33273:SF4">
    <property type="entry name" value="ENDONUCLEASE_EXONUCLEASE_PHOSPHATASE DOMAIN-CONTAINING PROTEIN"/>
    <property type="match status" value="1"/>
</dbReference>
<protein>
    <submittedName>
        <fullName evidence="2">RNA-directed DNA polymerase from mobile element jockey-like</fullName>
    </submittedName>
</protein>
<organism evidence="2 3">
    <name type="scientific">Brachionus plicatilis</name>
    <name type="common">Marine rotifer</name>
    <name type="synonym">Brachionus muelleri</name>
    <dbReference type="NCBI Taxonomy" id="10195"/>
    <lineage>
        <taxon>Eukaryota</taxon>
        <taxon>Metazoa</taxon>
        <taxon>Spiralia</taxon>
        <taxon>Gnathifera</taxon>
        <taxon>Rotifera</taxon>
        <taxon>Eurotatoria</taxon>
        <taxon>Monogononta</taxon>
        <taxon>Pseudotrocha</taxon>
        <taxon>Ploima</taxon>
        <taxon>Brachionidae</taxon>
        <taxon>Brachionus</taxon>
    </lineage>
</organism>
<dbReference type="Proteomes" id="UP000276133">
    <property type="component" value="Unassembled WGS sequence"/>
</dbReference>
<dbReference type="GO" id="GO:0003964">
    <property type="term" value="F:RNA-directed DNA polymerase activity"/>
    <property type="evidence" value="ECO:0007669"/>
    <property type="project" value="UniProtKB-KW"/>
</dbReference>
<sequence length="498" mass="57617">MNKKTKSTSNDRLESPDILLLNEIKIDSIQSNFYLDFKNYQSIAKPRDKRGGGVAILIKNGIEFSIDSSFDNFSLELLCVKIKLRDCPFFIFSLYNPPNKVLLFELFSKISKKCTKFIIGGDLNSKTKQIGCIGENENGQILERVLNKLNVSVINDKSPTFNIFNRQYFEILDLFLTPSSLLDKITDFKVLDNDEMTSDHYPIRTCLSVEHFTMDLQAQDKLDFKKADWNSFRAILSSNQKQPPSNINELNEFITKNILEAAEKSTPKQSNKSYKSTLPQDIAGVIKLRRKISIEKSCYMIFTKSTREELNLDLKIYGDNLKRQDEIKFLGIRFDSRLTSSPLIDELKERCNSRLNLIKILSNKNWRLHHRTLGNLYKSLIGSILDYNFLCLNSLSDTNIKKLLTIQNSAVRSILKLRFDTPSSILYHEAQNKLKFHTISNRLFELSERYVRAGLTNSVPLLLRLVKEYRRGFESRFVNYPTPLCNCYLVIDSFFSQN</sequence>
<reference evidence="2 3" key="1">
    <citation type="journal article" date="2018" name="Sci. Rep.">
        <title>Genomic signatures of local adaptation to the degree of environmental predictability in rotifers.</title>
        <authorList>
            <person name="Franch-Gras L."/>
            <person name="Hahn C."/>
            <person name="Garcia-Roger E.M."/>
            <person name="Carmona M.J."/>
            <person name="Serra M."/>
            <person name="Gomez A."/>
        </authorList>
    </citation>
    <scope>NUCLEOTIDE SEQUENCE [LARGE SCALE GENOMIC DNA]</scope>
    <source>
        <strain evidence="2">HYR1</strain>
    </source>
</reference>
<dbReference type="PANTHER" id="PTHR33273">
    <property type="entry name" value="DOMAIN-CONTAINING PROTEIN, PUTATIVE-RELATED"/>
    <property type="match status" value="1"/>
</dbReference>
<evidence type="ECO:0000313" key="2">
    <source>
        <dbReference type="EMBL" id="RNA35897.1"/>
    </source>
</evidence>
<evidence type="ECO:0000259" key="1">
    <source>
        <dbReference type="Pfam" id="PF14529"/>
    </source>
</evidence>
<keyword evidence="2" id="KW-0808">Transferase</keyword>
<name>A0A3M7SJU3_BRAPC</name>
<gene>
    <name evidence="2" type="ORF">BpHYR1_048555</name>
</gene>
<dbReference type="InterPro" id="IPR036691">
    <property type="entry name" value="Endo/exonu/phosph_ase_sf"/>
</dbReference>
<accession>A0A3M7SJU3</accession>
<dbReference type="Gene3D" id="3.60.10.10">
    <property type="entry name" value="Endonuclease/exonuclease/phosphatase"/>
    <property type="match status" value="1"/>
</dbReference>
<keyword evidence="2" id="KW-0548">Nucleotidyltransferase</keyword>
<keyword evidence="2" id="KW-0695">RNA-directed DNA polymerase</keyword>
<proteinExistence type="predicted"/>
<feature type="domain" description="Endonuclease/exonuclease/phosphatase" evidence="1">
    <location>
        <begin position="90"/>
        <end position="203"/>
    </location>
</feature>
<evidence type="ECO:0000313" key="3">
    <source>
        <dbReference type="Proteomes" id="UP000276133"/>
    </source>
</evidence>